<dbReference type="NCBIfam" id="TIGR01885">
    <property type="entry name" value="Orn_aminotrans"/>
    <property type="match status" value="1"/>
</dbReference>
<dbReference type="GO" id="GO:0004587">
    <property type="term" value="F:ornithine aminotransferase activity"/>
    <property type="evidence" value="ECO:0007669"/>
    <property type="project" value="UniProtKB-EC"/>
</dbReference>
<evidence type="ECO:0000256" key="2">
    <source>
        <dbReference type="ARBA" id="ARBA00004998"/>
    </source>
</evidence>
<keyword evidence="5 9" id="KW-0808">Transferase</keyword>
<dbReference type="Pfam" id="PF00202">
    <property type="entry name" value="Aminotran_3"/>
    <property type="match status" value="1"/>
</dbReference>
<comment type="pathway">
    <text evidence="2">Amino-acid biosynthesis; L-proline biosynthesis; L-glutamate 5-semialdehyde from L-ornithine: step 1/1.</text>
</comment>
<dbReference type="RefSeq" id="WP_085783900.1">
    <property type="nucleotide sequence ID" value="NZ_CP008743.1"/>
</dbReference>
<keyword evidence="10" id="KW-1185">Reference proteome</keyword>
<accession>A0A1W6N3Y6</accession>
<keyword evidence="4 9" id="KW-0032">Aminotransferase</keyword>
<sequence>MTLTEKLIDKEKQVSAHNYSPLPVVMSRANGVWMYDVEGKKYLDMLSAYSAVSHGHCHPRMVKVLHEQSQKLCLSSRAFYTEVLGPFLEKLCSVSKMDQALPMNSGAEAVETAIKGARRWGYQIKRIPENLAEIIVCERNFHGRTSGIISFSSEPSYKKGFGPFMPGFKTIPYSDAKALKEAITPNTCAFLVEPVQGEGGLYVPSLGWLKEVEKICRENRVLLIVDEIQSGLGRTGKWFASNYEDIQPDGMTIGKALGGGVFPISALVGKKELMDVFTPGSHGSTWGGNALAAAVGLEALTILEEEHLIERSAKLGIHLLNRLKGLKSPLIKEVRGIGLWAGVEIDPQKARARTICEMLVKRGVLSKETHETVIRFAPPLVIEQSEIEWGIEQLVWVLENYKPENS</sequence>
<dbReference type="PANTHER" id="PTHR11986:SF18">
    <property type="entry name" value="ORNITHINE AMINOTRANSFERASE, MITOCHONDRIAL"/>
    <property type="match status" value="1"/>
</dbReference>
<dbReference type="InterPro" id="IPR015422">
    <property type="entry name" value="PyrdxlP-dep_Trfase_small"/>
</dbReference>
<dbReference type="FunFam" id="3.40.640.10:FF:000011">
    <property type="entry name" value="Ornithine aminotransferase"/>
    <property type="match status" value="1"/>
</dbReference>
<evidence type="ECO:0000256" key="4">
    <source>
        <dbReference type="ARBA" id="ARBA00022576"/>
    </source>
</evidence>
<dbReference type="PIRSF" id="PIRSF000521">
    <property type="entry name" value="Transaminase_4ab_Lys_Orn"/>
    <property type="match status" value="1"/>
</dbReference>
<dbReference type="GO" id="GO:0055129">
    <property type="term" value="P:L-proline biosynthetic process"/>
    <property type="evidence" value="ECO:0007669"/>
    <property type="project" value="UniProtKB-UniPathway"/>
</dbReference>
<dbReference type="UniPathway" id="UPA00098">
    <property type="reaction ID" value="UER00358"/>
</dbReference>
<evidence type="ECO:0000256" key="3">
    <source>
        <dbReference type="ARBA" id="ARBA00012924"/>
    </source>
</evidence>
<dbReference type="InterPro" id="IPR049704">
    <property type="entry name" value="Aminotrans_3_PPA_site"/>
</dbReference>
<organism evidence="9 10">
    <name type="scientific">Candidatus Nucleicultrix amoebiphila FS5</name>
    <dbReference type="NCBI Taxonomy" id="1414854"/>
    <lineage>
        <taxon>Bacteria</taxon>
        <taxon>Pseudomonadati</taxon>
        <taxon>Pseudomonadota</taxon>
        <taxon>Alphaproteobacteria</taxon>
        <taxon>Holosporales</taxon>
        <taxon>Candidatus Nucleicultricaceae</taxon>
        <taxon>Candidatus Nucleicultrix</taxon>
    </lineage>
</organism>
<dbReference type="InterPro" id="IPR015424">
    <property type="entry name" value="PyrdxlP-dep_Trfase"/>
</dbReference>
<evidence type="ECO:0000256" key="1">
    <source>
        <dbReference type="ARBA" id="ARBA00001933"/>
    </source>
</evidence>
<evidence type="ECO:0000256" key="7">
    <source>
        <dbReference type="ARBA" id="ARBA00030587"/>
    </source>
</evidence>
<dbReference type="InterPro" id="IPR010164">
    <property type="entry name" value="Orn_aminotrans"/>
</dbReference>
<dbReference type="GO" id="GO:0042802">
    <property type="term" value="F:identical protein binding"/>
    <property type="evidence" value="ECO:0007669"/>
    <property type="project" value="TreeGrafter"/>
</dbReference>
<dbReference type="InterPro" id="IPR050103">
    <property type="entry name" value="Class-III_PLP-dep_AT"/>
</dbReference>
<dbReference type="Gene3D" id="3.40.640.10">
    <property type="entry name" value="Type I PLP-dependent aspartate aminotransferase-like (Major domain)"/>
    <property type="match status" value="1"/>
</dbReference>
<dbReference type="EMBL" id="CP008743">
    <property type="protein sequence ID" value="ARN84491.1"/>
    <property type="molecule type" value="Genomic_DNA"/>
</dbReference>
<name>A0A1W6N3Y6_9PROT</name>
<dbReference type="InterPro" id="IPR015421">
    <property type="entry name" value="PyrdxlP-dep_Trfase_major"/>
</dbReference>
<evidence type="ECO:0000313" key="9">
    <source>
        <dbReference type="EMBL" id="ARN84491.1"/>
    </source>
</evidence>
<dbReference type="Proteomes" id="UP000237351">
    <property type="component" value="Chromosome"/>
</dbReference>
<dbReference type="EC" id="2.6.1.13" evidence="3"/>
<gene>
    <name evidence="9" type="primary">rocD</name>
    <name evidence="9" type="ORF">GQ61_03190</name>
</gene>
<evidence type="ECO:0000256" key="8">
    <source>
        <dbReference type="RuleBase" id="RU003560"/>
    </source>
</evidence>
<dbReference type="InterPro" id="IPR005814">
    <property type="entry name" value="Aminotrans_3"/>
</dbReference>
<comment type="similarity">
    <text evidence="8">Belongs to the class-III pyridoxal-phosphate-dependent aminotransferase family.</text>
</comment>
<proteinExistence type="inferred from homology"/>
<dbReference type="KEGG" id="naf:GQ61_03190"/>
<dbReference type="Gene3D" id="3.90.1150.10">
    <property type="entry name" value="Aspartate Aminotransferase, domain 1"/>
    <property type="match status" value="1"/>
</dbReference>
<dbReference type="AlphaFoldDB" id="A0A1W6N3Y6"/>
<dbReference type="PANTHER" id="PTHR11986">
    <property type="entry name" value="AMINOTRANSFERASE CLASS III"/>
    <property type="match status" value="1"/>
</dbReference>
<evidence type="ECO:0000313" key="10">
    <source>
        <dbReference type="Proteomes" id="UP000237351"/>
    </source>
</evidence>
<dbReference type="GO" id="GO:0030170">
    <property type="term" value="F:pyridoxal phosphate binding"/>
    <property type="evidence" value="ECO:0007669"/>
    <property type="project" value="InterPro"/>
</dbReference>
<protein>
    <recommendedName>
        <fullName evidence="3">ornithine aminotransferase</fullName>
        <ecNumber evidence="3">2.6.1.13</ecNumber>
    </recommendedName>
    <alternativeName>
        <fullName evidence="7">Ornithine--oxo-acid aminotransferase</fullName>
    </alternativeName>
</protein>
<dbReference type="PROSITE" id="PS00600">
    <property type="entry name" value="AA_TRANSFER_CLASS_3"/>
    <property type="match status" value="1"/>
</dbReference>
<reference evidence="9 10" key="1">
    <citation type="submission" date="2014-06" db="EMBL/GenBank/DDBJ databases">
        <title>The genome of the endonuclear symbiont Nucleicultrix amoebiphila.</title>
        <authorList>
            <person name="Schulz F."/>
            <person name="Horn M."/>
        </authorList>
    </citation>
    <scope>NUCLEOTIDE SEQUENCE [LARGE SCALE GENOMIC DNA]</scope>
    <source>
        <strain evidence="9 10">FS5</strain>
    </source>
</reference>
<dbReference type="CDD" id="cd00610">
    <property type="entry name" value="OAT_like"/>
    <property type="match status" value="1"/>
</dbReference>
<dbReference type="SUPFAM" id="SSF53383">
    <property type="entry name" value="PLP-dependent transferases"/>
    <property type="match status" value="1"/>
</dbReference>
<evidence type="ECO:0000256" key="5">
    <source>
        <dbReference type="ARBA" id="ARBA00022679"/>
    </source>
</evidence>
<comment type="cofactor">
    <cofactor evidence="1">
        <name>pyridoxal 5'-phosphate</name>
        <dbReference type="ChEBI" id="CHEBI:597326"/>
    </cofactor>
</comment>
<keyword evidence="6 8" id="KW-0663">Pyridoxal phosphate</keyword>
<evidence type="ECO:0000256" key="6">
    <source>
        <dbReference type="ARBA" id="ARBA00022898"/>
    </source>
</evidence>
<dbReference type="OrthoDB" id="9801834at2"/>
<dbReference type="STRING" id="1414854.GQ61_03190"/>